<feature type="compositionally biased region" description="Basic and acidic residues" evidence="1">
    <location>
        <begin position="1"/>
        <end position="20"/>
    </location>
</feature>
<protein>
    <submittedName>
        <fullName evidence="2">Uncharacterized protein</fullName>
    </submittedName>
</protein>
<feature type="region of interest" description="Disordered" evidence="1">
    <location>
        <begin position="204"/>
        <end position="224"/>
    </location>
</feature>
<comment type="caution">
    <text evidence="2">The sequence shown here is derived from an EMBL/GenBank/DDBJ whole genome shotgun (WGS) entry which is preliminary data.</text>
</comment>
<dbReference type="EMBL" id="NEDP02005570">
    <property type="protein sequence ID" value="OWF38251.1"/>
    <property type="molecule type" value="Genomic_DNA"/>
</dbReference>
<evidence type="ECO:0000256" key="1">
    <source>
        <dbReference type="SAM" id="MobiDB-lite"/>
    </source>
</evidence>
<feature type="region of interest" description="Disordered" evidence="1">
    <location>
        <begin position="1"/>
        <end position="52"/>
    </location>
</feature>
<organism evidence="2 3">
    <name type="scientific">Mizuhopecten yessoensis</name>
    <name type="common">Japanese scallop</name>
    <name type="synonym">Patinopecten yessoensis</name>
    <dbReference type="NCBI Taxonomy" id="6573"/>
    <lineage>
        <taxon>Eukaryota</taxon>
        <taxon>Metazoa</taxon>
        <taxon>Spiralia</taxon>
        <taxon>Lophotrochozoa</taxon>
        <taxon>Mollusca</taxon>
        <taxon>Bivalvia</taxon>
        <taxon>Autobranchia</taxon>
        <taxon>Pteriomorphia</taxon>
        <taxon>Pectinida</taxon>
        <taxon>Pectinoidea</taxon>
        <taxon>Pectinidae</taxon>
        <taxon>Mizuhopecten</taxon>
    </lineage>
</organism>
<proteinExistence type="predicted"/>
<feature type="region of interest" description="Disordered" evidence="1">
    <location>
        <begin position="96"/>
        <end position="115"/>
    </location>
</feature>
<reference evidence="2 3" key="1">
    <citation type="journal article" date="2017" name="Nat. Ecol. Evol.">
        <title>Scallop genome provides insights into evolution of bilaterian karyotype and development.</title>
        <authorList>
            <person name="Wang S."/>
            <person name="Zhang J."/>
            <person name="Jiao W."/>
            <person name="Li J."/>
            <person name="Xun X."/>
            <person name="Sun Y."/>
            <person name="Guo X."/>
            <person name="Huan P."/>
            <person name="Dong B."/>
            <person name="Zhang L."/>
            <person name="Hu X."/>
            <person name="Sun X."/>
            <person name="Wang J."/>
            <person name="Zhao C."/>
            <person name="Wang Y."/>
            <person name="Wang D."/>
            <person name="Huang X."/>
            <person name="Wang R."/>
            <person name="Lv J."/>
            <person name="Li Y."/>
            <person name="Zhang Z."/>
            <person name="Liu B."/>
            <person name="Lu W."/>
            <person name="Hui Y."/>
            <person name="Liang J."/>
            <person name="Zhou Z."/>
            <person name="Hou R."/>
            <person name="Li X."/>
            <person name="Liu Y."/>
            <person name="Li H."/>
            <person name="Ning X."/>
            <person name="Lin Y."/>
            <person name="Zhao L."/>
            <person name="Xing Q."/>
            <person name="Dou J."/>
            <person name="Li Y."/>
            <person name="Mao J."/>
            <person name="Guo H."/>
            <person name="Dou H."/>
            <person name="Li T."/>
            <person name="Mu C."/>
            <person name="Jiang W."/>
            <person name="Fu Q."/>
            <person name="Fu X."/>
            <person name="Miao Y."/>
            <person name="Liu J."/>
            <person name="Yu Q."/>
            <person name="Li R."/>
            <person name="Liao H."/>
            <person name="Li X."/>
            <person name="Kong Y."/>
            <person name="Jiang Z."/>
            <person name="Chourrout D."/>
            <person name="Li R."/>
            <person name="Bao Z."/>
        </authorList>
    </citation>
    <scope>NUCLEOTIDE SEQUENCE [LARGE SCALE GENOMIC DNA]</scope>
    <source>
        <strain evidence="2 3">PY_sf001</strain>
    </source>
</reference>
<evidence type="ECO:0000313" key="3">
    <source>
        <dbReference type="Proteomes" id="UP000242188"/>
    </source>
</evidence>
<dbReference type="AlphaFoldDB" id="A0A210PP34"/>
<dbReference type="Proteomes" id="UP000242188">
    <property type="component" value="Unassembled WGS sequence"/>
</dbReference>
<sequence length="328" mass="37150">MQEYSKGNKLDIDQDKEDKSLSAFKSVSRGLKHSASSRSEKRDSGYVTDNSPANFGSNVPYFTFDTDAGDGSRGVHALHPSVDEDEEVEMVLNSPSAMGRASKPIPIHRPRAPLPRDMLDTGPTEEQDDDDVFENASNVCDMFTRRRFRNHAHHFRPIHGRTVGTQTPSLHGQAITETINFMSDRFHPYHQPPIARGTAYTRLRYHSDGDGSDSPTHGRDLPDIVPVPRDRSISLPDVHHQQRLDVGRELRRIGDEFHFELASAPLRVRRNGVVMRQAASFPGTTAFNFQNWWEQLRTIFSSPVNIEPDRQRRRASSSADPGYFQKDF</sequence>
<feature type="region of interest" description="Disordered" evidence="1">
    <location>
        <begin position="308"/>
        <end position="328"/>
    </location>
</feature>
<gene>
    <name evidence="2" type="ORF">KP79_PYT10626</name>
</gene>
<dbReference type="OrthoDB" id="6064299at2759"/>
<evidence type="ECO:0000313" key="2">
    <source>
        <dbReference type="EMBL" id="OWF38251.1"/>
    </source>
</evidence>
<name>A0A210PP34_MIZYE</name>
<accession>A0A210PP34</accession>
<keyword evidence="3" id="KW-1185">Reference proteome</keyword>